<dbReference type="EMBL" id="CAJNOE010001656">
    <property type="protein sequence ID" value="CAF1440985.1"/>
    <property type="molecule type" value="Genomic_DNA"/>
</dbReference>
<evidence type="ECO:0000256" key="2">
    <source>
        <dbReference type="SAM" id="MobiDB-lite"/>
    </source>
</evidence>
<keyword evidence="1" id="KW-0175">Coiled coil</keyword>
<feature type="coiled-coil region" evidence="1">
    <location>
        <begin position="522"/>
        <end position="563"/>
    </location>
</feature>
<feature type="coiled-coil region" evidence="1">
    <location>
        <begin position="1013"/>
        <end position="1083"/>
    </location>
</feature>
<feature type="region of interest" description="Disordered" evidence="2">
    <location>
        <begin position="275"/>
        <end position="324"/>
    </location>
</feature>
<proteinExistence type="predicted"/>
<evidence type="ECO:0000313" key="3">
    <source>
        <dbReference type="EMBL" id="CAF1440985.1"/>
    </source>
</evidence>
<feature type="compositionally biased region" description="Low complexity" evidence="2">
    <location>
        <begin position="292"/>
        <end position="321"/>
    </location>
</feature>
<feature type="compositionally biased region" description="Basic residues" evidence="2">
    <location>
        <begin position="1"/>
        <end position="10"/>
    </location>
</feature>
<organism evidence="4 5">
    <name type="scientific">Adineta steineri</name>
    <dbReference type="NCBI Taxonomy" id="433720"/>
    <lineage>
        <taxon>Eukaryota</taxon>
        <taxon>Metazoa</taxon>
        <taxon>Spiralia</taxon>
        <taxon>Gnathifera</taxon>
        <taxon>Rotifera</taxon>
        <taxon>Eurotatoria</taxon>
        <taxon>Bdelloidea</taxon>
        <taxon>Adinetida</taxon>
        <taxon>Adinetidae</taxon>
        <taxon>Adineta</taxon>
    </lineage>
</organism>
<dbReference type="Proteomes" id="UP000663860">
    <property type="component" value="Unassembled WGS sequence"/>
</dbReference>
<feature type="coiled-coil region" evidence="1">
    <location>
        <begin position="1112"/>
        <end position="1153"/>
    </location>
</feature>
<dbReference type="Proteomes" id="UP000663868">
    <property type="component" value="Unassembled WGS sequence"/>
</dbReference>
<sequence>MYPRSRRKKRTESMEVTTGERESDEEDDDIIRQVSKVKQYSQQKEFTNSISPIAIASLSSLAVPTSDDDQHQLSDTADVEVAHLLQKCELPELIQFTWSEQIQYFVTERSHLLNQLEHIKTQFDKHYTSLKRRFDDSETENERLSAQNRAATKQLLLYKDLIEAPENSDSSSPKKDYQQLKLTIDSILKENERLYAELHDFKTSDPVYDQVKLLETANKHLKHELLQITNQNNQLKKFANIDEIKHLKSRLSKTSDENEQLRLLNKKLMNEIELRQQQSQTPSPKQVRDSLHPLSLQQQQQLQLPHSPASRRSNISPSSSPFAQRFGDESRSLLTIQNIRQLDTVSDYPLSHSSASANIADLHDHVHLLEQKLQQRDYELQTLQIEIEKGTSSIMSSVEDLCIASSTVSPTPHSPLLNPKLLAITTTKNQPTIEQLQNDIDQLHDKLDELTRENQTLKNRTQEFDTIYEENEYLYAEKSHWNEEIERGRIRELVLEQEIYSLKEREKEFLITNDSNMDSSNITQLKLKIDWLHRTNNELELENVRLREQMDLITQKCQEMKKELIHKDDHHKQILSIVEDKQQLPDELIRLEKIKVNMENQMEKERQHHEKTIATLEEQSDKREQKYSALYDTIIKLQNDYRQKELDYVQQMDDVLKQRSELHTQLTTLQNEYKHIQQENKSLKEEIKSKDEISRDFKQALTSSNNDIQTTYNQLRQVNMNLSDLQQKYDRDLAERNKQIDILHNQHKQIIITYDDNLLKTQQTIIQLQHDNKQYYNQNEIYRTTLEKLQAELDEKKYFIEQVQSDLTERSALHVNINNQLSQENKARITKIADLEQALSQEQQRKIDLQRTIQDLQGELLKSRTIAKESLEKNQELERRLYETDKHFEETIRNHLHESTEPTRRELTSLRAELVTKSDQVTILQYAIDEEKLKRQRLEMKLKRLKEEYISVRKELYNRIEENNSLQHELVECRFKNDFNIHMTNQTFSSIKSTNENEPSTAVQLYLKEKTDSQQWQLKCRTYQHKIEQLQKNYEYTKERYKERLHEEREIFERTKHRYLDHLKNVQRDLHETRQLLEKDTELKLNQESAYQQLIDERRQLLTSMVDKDAKVREMRRENLLLTSKIQLLEDQMENLNERVDRTLRERNQFRREINSVRLDSNLSIETGSRSPSSPSPTRATIAFVDSSSRNQPVHYTESFGFNNGHPTETTSAS</sequence>
<comment type="caution">
    <text evidence="4">The sequence shown here is derived from an EMBL/GenBank/DDBJ whole genome shotgun (WGS) entry which is preliminary data.</text>
</comment>
<name>A0A819J447_9BILA</name>
<feature type="coiled-coil region" evidence="1">
    <location>
        <begin position="433"/>
        <end position="467"/>
    </location>
</feature>
<reference evidence="4" key="1">
    <citation type="submission" date="2021-02" db="EMBL/GenBank/DDBJ databases">
        <authorList>
            <person name="Nowell W R."/>
        </authorList>
    </citation>
    <scope>NUCLEOTIDE SEQUENCE</scope>
</reference>
<feature type="coiled-coil region" evidence="1">
    <location>
        <begin position="772"/>
        <end position="859"/>
    </location>
</feature>
<evidence type="ECO:0000313" key="4">
    <source>
        <dbReference type="EMBL" id="CAF3927096.1"/>
    </source>
</evidence>
<protein>
    <submittedName>
        <fullName evidence="4">Uncharacterized protein</fullName>
    </submittedName>
</protein>
<dbReference type="EMBL" id="CAJOBB010001994">
    <property type="protein sequence ID" value="CAF3927096.1"/>
    <property type="molecule type" value="Genomic_DNA"/>
</dbReference>
<feature type="compositionally biased region" description="Polar residues" evidence="2">
    <location>
        <begin position="275"/>
        <end position="284"/>
    </location>
</feature>
<evidence type="ECO:0000313" key="5">
    <source>
        <dbReference type="Proteomes" id="UP000663868"/>
    </source>
</evidence>
<gene>
    <name evidence="3" type="ORF">IZO911_LOCUS41795</name>
    <name evidence="4" type="ORF">KXQ929_LOCUS24243</name>
</gene>
<accession>A0A819J447</accession>
<dbReference type="Gene3D" id="1.10.287.1490">
    <property type="match status" value="1"/>
</dbReference>
<feature type="coiled-coil region" evidence="1">
    <location>
        <begin position="928"/>
        <end position="955"/>
    </location>
</feature>
<dbReference type="AlphaFoldDB" id="A0A819J447"/>
<feature type="region of interest" description="Disordered" evidence="2">
    <location>
        <begin position="1195"/>
        <end position="1214"/>
    </location>
</feature>
<evidence type="ECO:0000256" key="1">
    <source>
        <dbReference type="SAM" id="Coils"/>
    </source>
</evidence>
<feature type="coiled-coil region" evidence="1">
    <location>
        <begin position="652"/>
        <end position="735"/>
    </location>
</feature>
<feature type="region of interest" description="Disordered" evidence="2">
    <location>
        <begin position="1"/>
        <end position="29"/>
    </location>
</feature>
<feature type="coiled-coil region" evidence="1">
    <location>
        <begin position="588"/>
        <end position="626"/>
    </location>
</feature>